<evidence type="ECO:0000313" key="2">
    <source>
        <dbReference type="Proteomes" id="UP000807504"/>
    </source>
</evidence>
<dbReference type="AlphaFoldDB" id="A0A8T0FKS3"/>
<sequence length="130" mass="15002">MDFNNYANSKNTDDLLETDARPLDIVTRKARQEVQAVNLNKAYNDLKMKNEKMRIGKEIKKEPELKVESISPKQMTNFKTETLQSEPLHLDSASTIKSDNQLPELHLEPINLNLFSEFEMDLDEILQLAP</sequence>
<name>A0A8T0FKS3_ARGBR</name>
<accession>A0A8T0FKS3</accession>
<dbReference type="Proteomes" id="UP000807504">
    <property type="component" value="Unassembled WGS sequence"/>
</dbReference>
<reference evidence="1" key="2">
    <citation type="submission" date="2020-06" db="EMBL/GenBank/DDBJ databases">
        <authorList>
            <person name="Sheffer M."/>
        </authorList>
    </citation>
    <scope>NUCLEOTIDE SEQUENCE</scope>
</reference>
<protein>
    <submittedName>
        <fullName evidence="1">Uncharacterized protein</fullName>
    </submittedName>
</protein>
<organism evidence="1 2">
    <name type="scientific">Argiope bruennichi</name>
    <name type="common">Wasp spider</name>
    <name type="synonym">Aranea bruennichi</name>
    <dbReference type="NCBI Taxonomy" id="94029"/>
    <lineage>
        <taxon>Eukaryota</taxon>
        <taxon>Metazoa</taxon>
        <taxon>Ecdysozoa</taxon>
        <taxon>Arthropoda</taxon>
        <taxon>Chelicerata</taxon>
        <taxon>Arachnida</taxon>
        <taxon>Araneae</taxon>
        <taxon>Araneomorphae</taxon>
        <taxon>Entelegynae</taxon>
        <taxon>Araneoidea</taxon>
        <taxon>Araneidae</taxon>
        <taxon>Argiope</taxon>
    </lineage>
</organism>
<reference evidence="1" key="1">
    <citation type="journal article" date="2020" name="bioRxiv">
        <title>Chromosome-level reference genome of the European wasp spider Argiope bruennichi: a resource for studies on range expansion and evolutionary adaptation.</title>
        <authorList>
            <person name="Sheffer M.M."/>
            <person name="Hoppe A."/>
            <person name="Krehenwinkel H."/>
            <person name="Uhl G."/>
            <person name="Kuss A.W."/>
            <person name="Jensen L."/>
            <person name="Jensen C."/>
            <person name="Gillespie R.G."/>
            <person name="Hoff K.J."/>
            <person name="Prost S."/>
        </authorList>
    </citation>
    <scope>NUCLEOTIDE SEQUENCE</scope>
</reference>
<proteinExistence type="predicted"/>
<evidence type="ECO:0000313" key="1">
    <source>
        <dbReference type="EMBL" id="KAF8791814.1"/>
    </source>
</evidence>
<comment type="caution">
    <text evidence="1">The sequence shown here is derived from an EMBL/GenBank/DDBJ whole genome shotgun (WGS) entry which is preliminary data.</text>
</comment>
<dbReference type="EMBL" id="JABXBU010000003">
    <property type="protein sequence ID" value="KAF8791814.1"/>
    <property type="molecule type" value="Genomic_DNA"/>
</dbReference>
<gene>
    <name evidence="1" type="ORF">HNY73_003491</name>
</gene>
<keyword evidence="2" id="KW-1185">Reference proteome</keyword>